<evidence type="ECO:0000313" key="2">
    <source>
        <dbReference type="Proteomes" id="UP000251431"/>
    </source>
</evidence>
<sequence length="255" mass="30056">MSNFVQHAIFEHRFWLEIMQNHAQFIHDALYPSEEEDIQRAHTYIYQFSQLLTYVPSLDDSNAVSFSVSVDDNVEQFKQFKLHLLRHQLLGDIGIHLTPTFVNHMVNELEEYQNVLGYLKKGEAPPIFHELHHHLVWLLDASGHAGIINDDLDGVEKRLKKKSHEFAQHFEQFYLKAVELTGYLRTNMNSFPALKRFSKDVELEMTLFKTFLRELEEMELSAEVLGTFTAPMADHMWREEQYYLTKLAQAREQDK</sequence>
<reference evidence="1 2" key="1">
    <citation type="submission" date="2018-06" db="EMBL/GenBank/DDBJ databases">
        <authorList>
            <consortium name="Pathogen Informatics"/>
            <person name="Doyle S."/>
        </authorList>
    </citation>
    <scope>NUCLEOTIDE SEQUENCE [LARGE SCALE GENOMIC DNA]</scope>
    <source>
        <strain evidence="1 2">NCTC7582</strain>
    </source>
</reference>
<dbReference type="Gene3D" id="1.20.1260.120">
    <property type="entry name" value="Protein of unknown function DUF2935"/>
    <property type="match status" value="1"/>
</dbReference>
<evidence type="ECO:0000313" key="1">
    <source>
        <dbReference type="EMBL" id="SPT96930.1"/>
    </source>
</evidence>
<dbReference type="InterPro" id="IPR021328">
    <property type="entry name" value="CotB-like"/>
</dbReference>
<accession>A0A2X0Y315</accession>
<dbReference type="Pfam" id="PF11155">
    <property type="entry name" value="DUF2935"/>
    <property type="match status" value="2"/>
</dbReference>
<proteinExistence type="predicted"/>
<protein>
    <submittedName>
        <fullName evidence="1">Domain of uncharacterized function (DUF2935)</fullName>
    </submittedName>
</protein>
<name>A0A2X0Y315_9BACI</name>
<dbReference type="EMBL" id="UAQE01000001">
    <property type="protein sequence ID" value="SPT96930.1"/>
    <property type="molecule type" value="Genomic_DNA"/>
</dbReference>
<dbReference type="RefSeq" id="WP_112116688.1">
    <property type="nucleotide sequence ID" value="NZ_CP137622.1"/>
</dbReference>
<dbReference type="Proteomes" id="UP000251431">
    <property type="component" value="Unassembled WGS sequence"/>
</dbReference>
<dbReference type="SUPFAM" id="SSF158430">
    <property type="entry name" value="Bacillus cereus metalloprotein-like"/>
    <property type="match status" value="2"/>
</dbReference>
<organism evidence="1 2">
    <name type="scientific">Lysinibacillus capsici</name>
    <dbReference type="NCBI Taxonomy" id="2115968"/>
    <lineage>
        <taxon>Bacteria</taxon>
        <taxon>Bacillati</taxon>
        <taxon>Bacillota</taxon>
        <taxon>Bacilli</taxon>
        <taxon>Bacillales</taxon>
        <taxon>Bacillaceae</taxon>
        <taxon>Lysinibacillus</taxon>
    </lineage>
</organism>
<dbReference type="AlphaFoldDB" id="A0A2X0Y315"/>
<dbReference type="STRING" id="1421.A2J09_15730"/>
<gene>
    <name evidence="1" type="ORF">NCTC7582_00792</name>
</gene>